<accession>A0A5P8E3V3</accession>
<feature type="transmembrane region" description="Helical" evidence="2">
    <location>
        <begin position="341"/>
        <end position="362"/>
    </location>
</feature>
<organism evidence="3 4">
    <name type="scientific">Pseudoprevotella muciniphila</name>
    <dbReference type="NCBI Taxonomy" id="2133944"/>
    <lineage>
        <taxon>Bacteria</taxon>
        <taxon>Pseudomonadati</taxon>
        <taxon>Bacteroidota</taxon>
        <taxon>Bacteroidia</taxon>
        <taxon>Bacteroidales</taxon>
        <taxon>Prevotellaceae</taxon>
        <taxon>Pseudoprevotella</taxon>
    </lineage>
</organism>
<dbReference type="InterPro" id="IPR011990">
    <property type="entry name" value="TPR-like_helical_dom_sf"/>
</dbReference>
<sequence>METIKREGDSVPETALKKLEHLSDRMKGESEYVQMKYDLLKIRLQDKSDIIPENDKAAKRVYDYFQENGNGNEKAEAAYYLASVYRDLHDSPSAVSFFLQSEDLSLQCDTPDSTLLANTYSQLRGLYEAQYNYNAALEVAKKEFEIARNNSRLLCPTRIMDVATCYILLNDTANAIKYQDFALNEIIKSHSEEEHSDILSELTLAYFRQNIKEKAVFCKNKLLNISKERLPEIFHHNLGVFYLESGKLDSAYINLSYIFENPIDPSYKEDASIGLLMISLEKDNNDSIKKYARAYIESAEESKRFMKREISLNARNEYIYHRDKEQETKAYQAAENAKRNLIIAILGFISIVAIFIIIFQWYRLNSLKKINRQKEIIKNKNTEIRDKADLIEEQSQQLQEKDEMLKEKAIQNETLYQVAYTKKLKENGGEIIEKFLLASEGKDKVNDEDWQSLFSAIDGLHPDFRHAVLERIKKPTEDKIRIAYLLKAGMTNPQIMAVTDYSKSSVYRKSDSIRKALPDFLREEEEEEEET</sequence>
<proteinExistence type="predicted"/>
<evidence type="ECO:0000256" key="1">
    <source>
        <dbReference type="SAM" id="Coils"/>
    </source>
</evidence>
<dbReference type="EMBL" id="CP033459">
    <property type="protein sequence ID" value="QFQ11673.1"/>
    <property type="molecule type" value="Genomic_DNA"/>
</dbReference>
<reference evidence="3 4" key="1">
    <citation type="submission" date="2018-11" db="EMBL/GenBank/DDBJ databases">
        <authorList>
            <person name="Na S.W."/>
            <person name="Baik M."/>
        </authorList>
    </citation>
    <scope>NUCLEOTIDE SEQUENCE [LARGE SCALE GENOMIC DNA]</scope>
    <source>
        <strain evidence="3 4">E39</strain>
    </source>
</reference>
<keyword evidence="2" id="KW-0812">Transmembrane</keyword>
<keyword evidence="2" id="KW-1133">Transmembrane helix</keyword>
<gene>
    <name evidence="3" type="ORF">C7Y71_000770</name>
</gene>
<dbReference type="KEGG" id="alq:C7Y71_000770"/>
<dbReference type="SUPFAM" id="SSF48452">
    <property type="entry name" value="TPR-like"/>
    <property type="match status" value="1"/>
</dbReference>
<feature type="coiled-coil region" evidence="1">
    <location>
        <begin position="367"/>
        <end position="411"/>
    </location>
</feature>
<name>A0A5P8E3V3_9BACT</name>
<keyword evidence="2" id="KW-0472">Membrane</keyword>
<evidence type="ECO:0000256" key="2">
    <source>
        <dbReference type="SAM" id="Phobius"/>
    </source>
</evidence>
<keyword evidence="4" id="KW-1185">Reference proteome</keyword>
<dbReference type="AlphaFoldDB" id="A0A5P8E3V3"/>
<keyword evidence="1" id="KW-0175">Coiled coil</keyword>
<dbReference type="Gene3D" id="1.25.40.10">
    <property type="entry name" value="Tetratricopeptide repeat domain"/>
    <property type="match status" value="2"/>
</dbReference>
<protein>
    <submittedName>
        <fullName evidence="3">Tetratricopeptide repeat protein</fullName>
    </submittedName>
</protein>
<evidence type="ECO:0000313" key="3">
    <source>
        <dbReference type="EMBL" id="QFQ11673.1"/>
    </source>
</evidence>
<evidence type="ECO:0000313" key="4">
    <source>
        <dbReference type="Proteomes" id="UP000249375"/>
    </source>
</evidence>
<dbReference type="Proteomes" id="UP000249375">
    <property type="component" value="Chromosome"/>
</dbReference>